<dbReference type="OrthoDB" id="8118055at2759"/>
<dbReference type="EMBL" id="KK112715">
    <property type="protein sequence ID" value="KFM58366.1"/>
    <property type="molecule type" value="Genomic_DNA"/>
</dbReference>
<reference evidence="2 3" key="1">
    <citation type="submission" date="2013-11" db="EMBL/GenBank/DDBJ databases">
        <title>Genome sequencing of Stegodyphus mimosarum.</title>
        <authorList>
            <person name="Bechsgaard J."/>
        </authorList>
    </citation>
    <scope>NUCLEOTIDE SEQUENCE [LARGE SCALE GENOMIC DNA]</scope>
</reference>
<sequence>MFAMSGDGKDDVSIPMVFLFSEEAEVLKSAHKQHPDLRVGIYEASIISEVYGRTSTPVSTSTKESENTSKLQSGTGFIESKPNPQSLPKFFGEDEFITAQKRVQLLLSKLHNLQQIKVDLDQLLTLTREFGDESRTSSKDGSNAYQKVTREADFKVAVERLMRKEKILEIDQDVQVLLSRLRQLVQFQPSTSNTKESLSVLELNCKSSAVNPLHSKTAFIDFITDKLGASSYNKKFSAKDCRVETPVGEASVSEHNSFADRTEESFSLPKGDL</sequence>
<feature type="non-terminal residue" evidence="2">
    <location>
        <position position="273"/>
    </location>
</feature>
<organism evidence="2 3">
    <name type="scientific">Stegodyphus mimosarum</name>
    <name type="common">African social velvet spider</name>
    <dbReference type="NCBI Taxonomy" id="407821"/>
    <lineage>
        <taxon>Eukaryota</taxon>
        <taxon>Metazoa</taxon>
        <taxon>Ecdysozoa</taxon>
        <taxon>Arthropoda</taxon>
        <taxon>Chelicerata</taxon>
        <taxon>Arachnida</taxon>
        <taxon>Araneae</taxon>
        <taxon>Araneomorphae</taxon>
        <taxon>Entelegynae</taxon>
        <taxon>Eresoidea</taxon>
        <taxon>Eresidae</taxon>
        <taxon>Stegodyphus</taxon>
    </lineage>
</organism>
<proteinExistence type="predicted"/>
<dbReference type="Proteomes" id="UP000054359">
    <property type="component" value="Unassembled WGS sequence"/>
</dbReference>
<evidence type="ECO:0000313" key="3">
    <source>
        <dbReference type="Proteomes" id="UP000054359"/>
    </source>
</evidence>
<feature type="region of interest" description="Disordered" evidence="1">
    <location>
        <begin position="249"/>
        <end position="273"/>
    </location>
</feature>
<accession>A0A087SZS7</accession>
<name>A0A087SZS7_STEMI</name>
<evidence type="ECO:0000313" key="2">
    <source>
        <dbReference type="EMBL" id="KFM58366.1"/>
    </source>
</evidence>
<keyword evidence="3" id="KW-1185">Reference proteome</keyword>
<protein>
    <submittedName>
        <fullName evidence="2">Uncharacterized protein</fullName>
    </submittedName>
</protein>
<dbReference type="AlphaFoldDB" id="A0A087SZS7"/>
<feature type="region of interest" description="Disordered" evidence="1">
    <location>
        <begin position="53"/>
        <end position="84"/>
    </location>
</feature>
<gene>
    <name evidence="2" type="ORF">X975_27176</name>
</gene>
<evidence type="ECO:0000256" key="1">
    <source>
        <dbReference type="SAM" id="MobiDB-lite"/>
    </source>
</evidence>